<evidence type="ECO:0000256" key="2">
    <source>
        <dbReference type="PROSITE-ProRule" id="PRU00409"/>
    </source>
</evidence>
<dbReference type="InterPro" id="IPR032875">
    <property type="entry name" value="Succ_CoA_lig_flav_dom"/>
</dbReference>
<dbReference type="InterPro" id="IPR003781">
    <property type="entry name" value="CoA-bd"/>
</dbReference>
<gene>
    <name evidence="4" type="ORF">GCM10010915_06430</name>
</gene>
<dbReference type="PANTHER" id="PTHR42793">
    <property type="entry name" value="COA BINDING DOMAIN CONTAINING PROTEIN"/>
    <property type="match status" value="1"/>
</dbReference>
<evidence type="ECO:0000313" key="4">
    <source>
        <dbReference type="EMBL" id="GGD29030.1"/>
    </source>
</evidence>
<evidence type="ECO:0000313" key="5">
    <source>
        <dbReference type="Proteomes" id="UP000633205"/>
    </source>
</evidence>
<proteinExistence type="inferred from homology"/>
<dbReference type="Gene3D" id="3.40.50.720">
    <property type="entry name" value="NAD(P)-binding Rossmann-like Domain"/>
    <property type="match status" value="1"/>
</dbReference>
<dbReference type="Gene3D" id="3.30.470.20">
    <property type="entry name" value="ATP-grasp fold, B domain"/>
    <property type="match status" value="1"/>
</dbReference>
<evidence type="ECO:0000256" key="1">
    <source>
        <dbReference type="ARBA" id="ARBA00060888"/>
    </source>
</evidence>
<sequence length="700" mass="73167">MRDLTPLLRPRTVAVIGASSNLSSLSGRPVKNLLASGADVEIYPVNPRREEVAGLRCYPDIASVPAAPDVALILTPAAAVAETLEAAGKRGTRAAIVITAGFAEMGEDGVEQQRELAKIARVHDMLLLGPNTIGTHDYRRGLPLSFVWFDRRPPSDAGSVAVVTQSGSGMAALCDRLNDDGLPLGYGIATGNEADVSVADLLEHFVDDDDVKVVATVFEGIKDGAAFLRAVSRLRDAGKPVIALKLGRTAHGSAAAASHTGSLAGEYPTISAVLGQHGVIEVDDLDDFGPLIGTALSGKPPEGTRIAAISSSGMAAVISADRATELGLEMPEFSDAAQEQIAPYLPAFSQGATNPLDLTAQAMEHRNALSDILEIALREPDIDAVIVGTPSSTGPKGLETADRFAEIASRTDKPFFPFLLTGEEASEARERQRGHGLVPFSSPGRAVEAVERLSRFGLARRRFASAESASAPSQCEDGQLTAMSESEALERLASHGVPVVPHTRVSTSDGAIAAAERLGYPVVLKVDSRQIAHKTEIGGVVLGIHDAAGVATAFEKIRASVSEKCPEATIDGIIVAPMQDVAFEMIAGVHIDETFGPIIAFGLGGIWTEVLNDVALRSAPITQADVAEMVEDLRAKALLKGARGMPPADMGAIAELLTALSRIAVAHAGEFDSIDINPIAVTRDGSIMALDAAIFTTGLR</sequence>
<name>A0A916Y316_9MICO</name>
<dbReference type="InterPro" id="IPR011761">
    <property type="entry name" value="ATP-grasp"/>
</dbReference>
<dbReference type="Gene3D" id="3.30.1490.20">
    <property type="entry name" value="ATP-grasp fold, A domain"/>
    <property type="match status" value="1"/>
</dbReference>
<organism evidence="4 5">
    <name type="scientific">Microbacterium faecale</name>
    <dbReference type="NCBI Taxonomy" id="1804630"/>
    <lineage>
        <taxon>Bacteria</taxon>
        <taxon>Bacillati</taxon>
        <taxon>Actinomycetota</taxon>
        <taxon>Actinomycetes</taxon>
        <taxon>Micrococcales</taxon>
        <taxon>Microbacteriaceae</taxon>
        <taxon>Microbacterium</taxon>
    </lineage>
</organism>
<dbReference type="Pfam" id="PF13607">
    <property type="entry name" value="Succ_CoA_lig"/>
    <property type="match status" value="1"/>
</dbReference>
<dbReference type="GO" id="GO:0005524">
    <property type="term" value="F:ATP binding"/>
    <property type="evidence" value="ECO:0007669"/>
    <property type="project" value="UniProtKB-UniRule"/>
</dbReference>
<dbReference type="EMBL" id="BMHO01000001">
    <property type="protein sequence ID" value="GGD29030.1"/>
    <property type="molecule type" value="Genomic_DNA"/>
</dbReference>
<reference evidence="4" key="2">
    <citation type="submission" date="2020-09" db="EMBL/GenBank/DDBJ databases">
        <authorList>
            <person name="Sun Q."/>
            <person name="Zhou Y."/>
        </authorList>
    </citation>
    <scope>NUCLEOTIDE SEQUENCE</scope>
    <source>
        <strain evidence="4">CGMCC 1.15152</strain>
    </source>
</reference>
<dbReference type="GO" id="GO:0046872">
    <property type="term" value="F:metal ion binding"/>
    <property type="evidence" value="ECO:0007669"/>
    <property type="project" value="InterPro"/>
</dbReference>
<dbReference type="SUPFAM" id="SSF51735">
    <property type="entry name" value="NAD(P)-binding Rossmann-fold domains"/>
    <property type="match status" value="1"/>
</dbReference>
<dbReference type="RefSeq" id="WP_188710863.1">
    <property type="nucleotide sequence ID" value="NZ_BMHO01000001.1"/>
</dbReference>
<dbReference type="FunFam" id="3.30.1490.20:FF:000020">
    <property type="entry name" value="Protein lysine acetyltransferase"/>
    <property type="match status" value="1"/>
</dbReference>
<dbReference type="SUPFAM" id="SSF52210">
    <property type="entry name" value="Succinyl-CoA synthetase domains"/>
    <property type="match status" value="2"/>
</dbReference>
<keyword evidence="2" id="KW-0067">ATP-binding</keyword>
<dbReference type="Pfam" id="PF13380">
    <property type="entry name" value="CoA_binding_2"/>
    <property type="match status" value="1"/>
</dbReference>
<feature type="domain" description="ATP-grasp" evidence="3">
    <location>
        <begin position="489"/>
        <end position="525"/>
    </location>
</feature>
<keyword evidence="5" id="KW-1185">Reference proteome</keyword>
<keyword evidence="2" id="KW-0547">Nucleotide-binding</keyword>
<protein>
    <recommendedName>
        <fullName evidence="3">ATP-grasp domain-containing protein</fullName>
    </recommendedName>
</protein>
<dbReference type="PANTHER" id="PTHR42793:SF4">
    <property type="entry name" value="BLL6376 PROTEIN"/>
    <property type="match status" value="1"/>
</dbReference>
<dbReference type="Pfam" id="PF13549">
    <property type="entry name" value="ATP-grasp_5"/>
    <property type="match status" value="1"/>
</dbReference>
<dbReference type="SMART" id="SM00881">
    <property type="entry name" value="CoA_binding"/>
    <property type="match status" value="1"/>
</dbReference>
<dbReference type="Gene3D" id="3.40.50.261">
    <property type="entry name" value="Succinyl-CoA synthetase domains"/>
    <property type="match status" value="2"/>
</dbReference>
<reference evidence="4" key="1">
    <citation type="journal article" date="2014" name="Int. J. Syst. Evol. Microbiol.">
        <title>Complete genome sequence of Corynebacterium casei LMG S-19264T (=DSM 44701T), isolated from a smear-ripened cheese.</title>
        <authorList>
            <consortium name="US DOE Joint Genome Institute (JGI-PGF)"/>
            <person name="Walter F."/>
            <person name="Albersmeier A."/>
            <person name="Kalinowski J."/>
            <person name="Ruckert C."/>
        </authorList>
    </citation>
    <scope>NUCLEOTIDE SEQUENCE</scope>
    <source>
        <strain evidence="4">CGMCC 1.15152</strain>
    </source>
</reference>
<dbReference type="InterPro" id="IPR036291">
    <property type="entry name" value="NAD(P)-bd_dom_sf"/>
</dbReference>
<evidence type="ECO:0000259" key="3">
    <source>
        <dbReference type="PROSITE" id="PS50975"/>
    </source>
</evidence>
<dbReference type="SUPFAM" id="SSF56059">
    <property type="entry name" value="Glutathione synthetase ATP-binding domain-like"/>
    <property type="match status" value="1"/>
</dbReference>
<accession>A0A916Y316</accession>
<dbReference type="InterPro" id="IPR013815">
    <property type="entry name" value="ATP_grasp_subdomain_1"/>
</dbReference>
<dbReference type="AlphaFoldDB" id="A0A916Y316"/>
<dbReference type="PROSITE" id="PS50975">
    <property type="entry name" value="ATP_GRASP"/>
    <property type="match status" value="1"/>
</dbReference>
<comment type="caution">
    <text evidence="4">The sequence shown here is derived from an EMBL/GenBank/DDBJ whole genome shotgun (WGS) entry which is preliminary data.</text>
</comment>
<comment type="similarity">
    <text evidence="1">In the N-terminal section; belongs to the acetate CoA ligase alpha subunit family.</text>
</comment>
<dbReference type="InterPro" id="IPR016102">
    <property type="entry name" value="Succinyl-CoA_synth-like"/>
</dbReference>
<dbReference type="Proteomes" id="UP000633205">
    <property type="component" value="Unassembled WGS sequence"/>
</dbReference>